<dbReference type="InterPro" id="IPR017871">
    <property type="entry name" value="ABC_transporter-like_CS"/>
</dbReference>
<feature type="coiled-coil region" evidence="4">
    <location>
        <begin position="592"/>
        <end position="652"/>
    </location>
</feature>
<dbReference type="Pfam" id="PF16326">
    <property type="entry name" value="ABC_tran_CTD"/>
    <property type="match status" value="1"/>
</dbReference>
<dbReference type="Gene3D" id="3.40.50.300">
    <property type="entry name" value="P-loop containing nucleotide triphosphate hydrolases"/>
    <property type="match status" value="2"/>
</dbReference>
<dbReference type="InterPro" id="IPR051309">
    <property type="entry name" value="ABCF_ATPase"/>
</dbReference>
<dbReference type="PANTHER" id="PTHR42855">
    <property type="entry name" value="ABC TRANSPORTER ATP-BINDING SUBUNIT"/>
    <property type="match status" value="1"/>
</dbReference>
<dbReference type="SMART" id="SM00382">
    <property type="entry name" value="AAA"/>
    <property type="match status" value="2"/>
</dbReference>
<keyword evidence="4" id="KW-0175">Coiled coil</keyword>
<dbReference type="InterPro" id="IPR003593">
    <property type="entry name" value="AAA+_ATPase"/>
</dbReference>
<keyword evidence="1" id="KW-0677">Repeat</keyword>
<sequence length="658" mass="75201">MIEKYKHGKVKKLFEVKTLILLQVNGLSKLYGAETILANIKLEVQTKDRIALVGRNGAGKSTLLKIIAGELSHDGGEIIKPKDVSMGYLAQNTGLETSLTIWDEMLTVFTHLQQMETKLRRLEQEMGKEENFSNAAIYEKLLADYDQLQLDYKDQGGYQYEADIRSILSGLGFPVETHQTKISTLSGGQKTRLALGKLLLTRPDLLILDEPTNHLDIETLTWLEQYLQGYPGAILIVSHDRYFLDKLVTQVYEISNKESRRFVGNYSKYLDSKSALYEQEMKRYEKQQDEISKLEDFVQKNIARASTTKRAQSRRKQLDRMEVLTRPLGDSKSASFHFDIEKQSGNDVLQVKDATIGYYQEPIIEHVNMRLTRGDSVALVGPNGIGKSTLLKSIVNKLQLLHGNVAFGSSVSVGYYDQEQANLTSSKRVLNELWDEYPLQPEKEIRTILGNFLFTGDDVLKPVSSLSGGQKARLALAKLMMQKSNLLILDEPTNHLDLNSKEILENALIDYPGTLLFVSHDRYFINRVTTTVVELSTEGAQEYLGDYDYYVEKKNEMIERAELEQEDEVPVQKVVAQEKLNYLEEKERKQLERQRTRKIEELEQNIVGLEEEIATLEDQLCLPEIYADYEKASEITTKKQTLQEQLEACMAEWEELHI</sequence>
<dbReference type="CDD" id="cd03221">
    <property type="entry name" value="ABCF_EF-3"/>
    <property type="match status" value="2"/>
</dbReference>
<dbReference type="Pfam" id="PF12848">
    <property type="entry name" value="ABC_tran_Xtn"/>
    <property type="match status" value="1"/>
</dbReference>
<dbReference type="FunFam" id="3.40.50.300:FF:000011">
    <property type="entry name" value="Putative ABC transporter ATP-binding component"/>
    <property type="match status" value="1"/>
</dbReference>
<gene>
    <name evidence="6" type="ORF">BW897_29205</name>
</gene>
<dbReference type="GO" id="GO:0005524">
    <property type="term" value="F:ATP binding"/>
    <property type="evidence" value="ECO:0007669"/>
    <property type="project" value="UniProtKB-KW"/>
</dbReference>
<evidence type="ECO:0000256" key="3">
    <source>
        <dbReference type="ARBA" id="ARBA00022840"/>
    </source>
</evidence>
<dbReference type="AlphaFoldDB" id="A0A1S9TGP9"/>
<protein>
    <submittedName>
        <fullName evidence="6">ABC transporter ATP-binding protein</fullName>
    </submittedName>
</protein>
<evidence type="ECO:0000256" key="2">
    <source>
        <dbReference type="ARBA" id="ARBA00022741"/>
    </source>
</evidence>
<dbReference type="GO" id="GO:0003677">
    <property type="term" value="F:DNA binding"/>
    <property type="evidence" value="ECO:0007669"/>
    <property type="project" value="InterPro"/>
</dbReference>
<dbReference type="SUPFAM" id="SSF52540">
    <property type="entry name" value="P-loop containing nucleoside triphosphate hydrolases"/>
    <property type="match status" value="2"/>
</dbReference>
<dbReference type="Gene3D" id="1.10.287.380">
    <property type="entry name" value="Valyl-tRNA synthetase, C-terminal domain"/>
    <property type="match status" value="1"/>
</dbReference>
<organism evidence="6 7">
    <name type="scientific">Bacillus cereus</name>
    <dbReference type="NCBI Taxonomy" id="1396"/>
    <lineage>
        <taxon>Bacteria</taxon>
        <taxon>Bacillati</taxon>
        <taxon>Bacillota</taxon>
        <taxon>Bacilli</taxon>
        <taxon>Bacillales</taxon>
        <taxon>Bacillaceae</taxon>
        <taxon>Bacillus</taxon>
        <taxon>Bacillus cereus group</taxon>
    </lineage>
</organism>
<dbReference type="InterPro" id="IPR032524">
    <property type="entry name" value="ABC_tran_C"/>
</dbReference>
<dbReference type="InterPro" id="IPR003439">
    <property type="entry name" value="ABC_transporter-like_ATP-bd"/>
</dbReference>
<dbReference type="PROSITE" id="PS50893">
    <property type="entry name" value="ABC_TRANSPORTER_2"/>
    <property type="match status" value="2"/>
</dbReference>
<evidence type="ECO:0000256" key="4">
    <source>
        <dbReference type="SAM" id="Coils"/>
    </source>
</evidence>
<evidence type="ECO:0000256" key="1">
    <source>
        <dbReference type="ARBA" id="ARBA00022737"/>
    </source>
</evidence>
<evidence type="ECO:0000313" key="7">
    <source>
        <dbReference type="Proteomes" id="UP000190906"/>
    </source>
</evidence>
<dbReference type="GO" id="GO:0016887">
    <property type="term" value="F:ATP hydrolysis activity"/>
    <property type="evidence" value="ECO:0007669"/>
    <property type="project" value="InterPro"/>
</dbReference>
<dbReference type="Proteomes" id="UP000190906">
    <property type="component" value="Unassembled WGS sequence"/>
</dbReference>
<dbReference type="InterPro" id="IPR032781">
    <property type="entry name" value="ABC_tran_Xtn"/>
</dbReference>
<dbReference type="InterPro" id="IPR037118">
    <property type="entry name" value="Val-tRNA_synth_C_sf"/>
</dbReference>
<dbReference type="Pfam" id="PF00005">
    <property type="entry name" value="ABC_tran"/>
    <property type="match status" value="2"/>
</dbReference>
<feature type="coiled-coil region" evidence="4">
    <location>
        <begin position="270"/>
        <end position="297"/>
    </location>
</feature>
<dbReference type="InterPro" id="IPR027417">
    <property type="entry name" value="P-loop_NTPase"/>
</dbReference>
<accession>A0A1S9TGP9</accession>
<keyword evidence="2" id="KW-0547">Nucleotide-binding</keyword>
<dbReference type="PROSITE" id="PS00211">
    <property type="entry name" value="ABC_TRANSPORTER_1"/>
    <property type="match status" value="2"/>
</dbReference>
<proteinExistence type="predicted"/>
<feature type="domain" description="ABC transporter" evidence="5">
    <location>
        <begin position="22"/>
        <end position="281"/>
    </location>
</feature>
<dbReference type="FunFam" id="3.40.50.300:FF:000309">
    <property type="entry name" value="ABC transporter ATP-binding protein"/>
    <property type="match status" value="1"/>
</dbReference>
<reference evidence="6 7" key="1">
    <citation type="submission" date="2017-01" db="EMBL/GenBank/DDBJ databases">
        <title>Bacillus cereus isolates.</title>
        <authorList>
            <person name="Beno S.M."/>
        </authorList>
    </citation>
    <scope>NUCLEOTIDE SEQUENCE [LARGE SCALE GENOMIC DNA]</scope>
    <source>
        <strain evidence="6 7">FSL H8-0485</strain>
    </source>
</reference>
<keyword evidence="3 6" id="KW-0067">ATP-binding</keyword>
<name>A0A1S9TGP9_BACCE</name>
<evidence type="ECO:0000259" key="5">
    <source>
        <dbReference type="PROSITE" id="PS50893"/>
    </source>
</evidence>
<feature type="domain" description="ABC transporter" evidence="5">
    <location>
        <begin position="349"/>
        <end position="563"/>
    </location>
</feature>
<comment type="caution">
    <text evidence="6">The sequence shown here is derived from an EMBL/GenBank/DDBJ whole genome shotgun (WGS) entry which is preliminary data.</text>
</comment>
<evidence type="ECO:0000313" key="6">
    <source>
        <dbReference type="EMBL" id="OOR09153.1"/>
    </source>
</evidence>
<dbReference type="EMBL" id="MUAJ01000057">
    <property type="protein sequence ID" value="OOR09153.1"/>
    <property type="molecule type" value="Genomic_DNA"/>
</dbReference>
<dbReference type="PANTHER" id="PTHR42855:SF2">
    <property type="entry name" value="DRUG RESISTANCE ABC TRANSPORTER,ATP-BINDING PROTEIN"/>
    <property type="match status" value="1"/>
</dbReference>